<accession>A0A0A9XRS2</accession>
<name>A0A0A9XRS2_LYGHE</name>
<dbReference type="CDD" id="cd00200">
    <property type="entry name" value="WD40"/>
    <property type="match status" value="1"/>
</dbReference>
<dbReference type="GO" id="GO:0043022">
    <property type="term" value="F:ribosome binding"/>
    <property type="evidence" value="ECO:0007669"/>
    <property type="project" value="InterPro"/>
</dbReference>
<evidence type="ECO:0000256" key="1">
    <source>
        <dbReference type="ARBA" id="ARBA00007253"/>
    </source>
</evidence>
<dbReference type="PANTHER" id="PTHR19868">
    <property type="entry name" value="RECEPTOR FOR ACTIVATED PROTEIN KINASE C RACK1"/>
    <property type="match status" value="1"/>
</dbReference>
<keyword evidence="2 5" id="KW-0853">WD repeat</keyword>
<evidence type="ECO:0000313" key="6">
    <source>
        <dbReference type="EMBL" id="JAG22341.1"/>
    </source>
</evidence>
<dbReference type="SUPFAM" id="SSF50978">
    <property type="entry name" value="WD40 repeat-like"/>
    <property type="match status" value="1"/>
</dbReference>
<dbReference type="Pfam" id="PF00400">
    <property type="entry name" value="WD40"/>
    <property type="match status" value="4"/>
</dbReference>
<evidence type="ECO:0000256" key="3">
    <source>
        <dbReference type="ARBA" id="ARBA00022737"/>
    </source>
</evidence>
<dbReference type="InterPro" id="IPR020472">
    <property type="entry name" value="WD40_PAC1"/>
</dbReference>
<dbReference type="Gene3D" id="2.130.10.10">
    <property type="entry name" value="YVTN repeat-like/Quinoprotein amine dehydrogenase"/>
    <property type="match status" value="1"/>
</dbReference>
<keyword evidence="3" id="KW-0677">Repeat</keyword>
<feature type="repeat" description="WD" evidence="5">
    <location>
        <begin position="59"/>
        <end position="95"/>
    </location>
</feature>
<dbReference type="EMBL" id="GBHO01021263">
    <property type="protein sequence ID" value="JAG22341.1"/>
    <property type="molecule type" value="Transcribed_RNA"/>
</dbReference>
<dbReference type="PRINTS" id="PR00320">
    <property type="entry name" value="GPROTEINBRPT"/>
</dbReference>
<evidence type="ECO:0000256" key="4">
    <source>
        <dbReference type="ARBA" id="ARBA00035297"/>
    </source>
</evidence>
<dbReference type="GO" id="GO:0045182">
    <property type="term" value="F:translation regulator activity"/>
    <property type="evidence" value="ECO:0007669"/>
    <property type="project" value="InterPro"/>
</dbReference>
<sequence length="197" mass="22140">MVAIPTGTLTLVNELRGHNGWVTAIAVGRTEETDLVISASRDKSLIIWDTANNIPKKRLIGHNHFVQDVAITPDCKHAISGSWDGSLRLWDLQQGVSKIRFVGHTKDVLSVSFSQDSRRILSSSRDRTIKVWNTLGNCVYTYYDIDRHCEWVSVVRFTMAEDHSFVSAGWDKVIKVWGADQPRARFTLVGHTGHINA</sequence>
<reference evidence="6" key="2">
    <citation type="submission" date="2014-07" db="EMBL/GenBank/DDBJ databases">
        <authorList>
            <person name="Hull J."/>
        </authorList>
    </citation>
    <scope>NUCLEOTIDE SEQUENCE</scope>
</reference>
<organism evidence="6">
    <name type="scientific">Lygus hesperus</name>
    <name type="common">Western plant bug</name>
    <dbReference type="NCBI Taxonomy" id="30085"/>
    <lineage>
        <taxon>Eukaryota</taxon>
        <taxon>Metazoa</taxon>
        <taxon>Ecdysozoa</taxon>
        <taxon>Arthropoda</taxon>
        <taxon>Hexapoda</taxon>
        <taxon>Insecta</taxon>
        <taxon>Pterygota</taxon>
        <taxon>Neoptera</taxon>
        <taxon>Paraneoptera</taxon>
        <taxon>Hemiptera</taxon>
        <taxon>Heteroptera</taxon>
        <taxon>Panheteroptera</taxon>
        <taxon>Cimicomorpha</taxon>
        <taxon>Miridae</taxon>
        <taxon>Mirini</taxon>
        <taxon>Lygus</taxon>
    </lineage>
</organism>
<comment type="similarity">
    <text evidence="1">Belongs to the WD repeat G protein beta family. Ribosomal protein RACK1 subfamily.</text>
</comment>
<dbReference type="PROSITE" id="PS50294">
    <property type="entry name" value="WD_REPEATS_REGION"/>
    <property type="match status" value="3"/>
</dbReference>
<proteinExistence type="inferred from homology"/>
<evidence type="ECO:0000256" key="2">
    <source>
        <dbReference type="ARBA" id="ARBA00022574"/>
    </source>
</evidence>
<dbReference type="InterPro" id="IPR045223">
    <property type="entry name" value="RACK1-like"/>
</dbReference>
<dbReference type="FunFam" id="2.130.10.10:FF:000615">
    <property type="entry name" value="Receptor for activated C kinase 1"/>
    <property type="match status" value="1"/>
</dbReference>
<protein>
    <recommendedName>
        <fullName evidence="4">Small ribosomal subunit protein RACK1</fullName>
    </recommendedName>
</protein>
<reference evidence="6" key="1">
    <citation type="journal article" date="2014" name="PLoS ONE">
        <title>Transcriptome-Based Identification of ABC Transporters in the Western Tarnished Plant Bug Lygus hesperus.</title>
        <authorList>
            <person name="Hull J.J."/>
            <person name="Chaney K."/>
            <person name="Geib S.M."/>
            <person name="Fabrick J.A."/>
            <person name="Brent C.S."/>
            <person name="Walsh D."/>
            <person name="Lavine L.C."/>
        </authorList>
    </citation>
    <scope>NUCLEOTIDE SEQUENCE</scope>
</reference>
<dbReference type="InterPro" id="IPR015943">
    <property type="entry name" value="WD40/YVTN_repeat-like_dom_sf"/>
</dbReference>
<gene>
    <name evidence="6" type="primary">GB1</name>
    <name evidence="6" type="ORF">CM83_6228</name>
</gene>
<evidence type="ECO:0000256" key="5">
    <source>
        <dbReference type="PROSITE-ProRule" id="PRU00221"/>
    </source>
</evidence>
<dbReference type="SMART" id="SM00320">
    <property type="entry name" value="WD40"/>
    <property type="match status" value="4"/>
</dbReference>
<feature type="repeat" description="WD" evidence="5">
    <location>
        <begin position="101"/>
        <end position="133"/>
    </location>
</feature>
<dbReference type="InterPro" id="IPR001680">
    <property type="entry name" value="WD40_rpt"/>
</dbReference>
<dbReference type="PROSITE" id="PS50082">
    <property type="entry name" value="WD_REPEATS_2"/>
    <property type="match status" value="3"/>
</dbReference>
<dbReference type="InterPro" id="IPR036322">
    <property type="entry name" value="WD40_repeat_dom_sf"/>
</dbReference>
<dbReference type="AlphaFoldDB" id="A0A0A9XRS2"/>
<feature type="repeat" description="WD" evidence="5">
    <location>
        <begin position="15"/>
        <end position="49"/>
    </location>
</feature>